<dbReference type="NCBIfam" id="NF002527">
    <property type="entry name" value="PRK01966.1-3"/>
    <property type="match status" value="1"/>
</dbReference>
<evidence type="ECO:0000256" key="9">
    <source>
        <dbReference type="ARBA" id="ARBA00022840"/>
    </source>
</evidence>
<dbReference type="InterPro" id="IPR000291">
    <property type="entry name" value="D-Ala_lig_Van_CS"/>
</dbReference>
<dbReference type="GO" id="GO:0008360">
    <property type="term" value="P:regulation of cell shape"/>
    <property type="evidence" value="ECO:0007669"/>
    <property type="project" value="UniProtKB-KW"/>
</dbReference>
<dbReference type="EC" id="6.3.2.4" evidence="5"/>
<dbReference type="NCBIfam" id="TIGR01205">
    <property type="entry name" value="D_ala_D_alaTIGR"/>
    <property type="match status" value="1"/>
</dbReference>
<dbReference type="Gene3D" id="3.40.50.20">
    <property type="match status" value="1"/>
</dbReference>
<dbReference type="GO" id="GO:0005524">
    <property type="term" value="F:ATP binding"/>
    <property type="evidence" value="ECO:0007669"/>
    <property type="project" value="UniProtKB-UniRule"/>
</dbReference>
<evidence type="ECO:0000313" key="17">
    <source>
        <dbReference type="Proteomes" id="UP000256514"/>
    </source>
</evidence>
<comment type="caution">
    <text evidence="16">The sequence shown here is derived from an EMBL/GenBank/DDBJ whole genome shotgun (WGS) entry which is preliminary data.</text>
</comment>
<keyword evidence="6" id="KW-0963">Cytoplasm</keyword>
<dbReference type="GO" id="GO:0008716">
    <property type="term" value="F:D-alanine-D-alanine ligase activity"/>
    <property type="evidence" value="ECO:0007669"/>
    <property type="project" value="UniProtKB-EC"/>
</dbReference>
<name>A0A3D8ISZ4_9HELI</name>
<dbReference type="Gene3D" id="3.30.470.20">
    <property type="entry name" value="ATP-grasp fold, B domain"/>
    <property type="match status" value="1"/>
</dbReference>
<dbReference type="InterPro" id="IPR011127">
    <property type="entry name" value="Dala_Dala_lig_N"/>
</dbReference>
<dbReference type="InterPro" id="IPR011761">
    <property type="entry name" value="ATP-grasp"/>
</dbReference>
<evidence type="ECO:0000256" key="5">
    <source>
        <dbReference type="ARBA" id="ARBA00012216"/>
    </source>
</evidence>
<comment type="similarity">
    <text evidence="4">Belongs to the D-alanine--D-alanine ligase family.</text>
</comment>
<comment type="cofactor">
    <cofactor evidence="2">
        <name>Mg(2+)</name>
        <dbReference type="ChEBI" id="CHEBI:18420"/>
    </cofactor>
</comment>
<reference evidence="16 17" key="1">
    <citation type="submission" date="2018-04" db="EMBL/GenBank/DDBJ databases">
        <title>Novel Campyloabacter and Helicobacter Species and Strains.</title>
        <authorList>
            <person name="Mannion A.J."/>
            <person name="Shen Z."/>
            <person name="Fox J.G."/>
        </authorList>
    </citation>
    <scope>NUCLEOTIDE SEQUENCE [LARGE SCALE GENOMIC DNA]</scope>
    <source>
        <strain evidence="16 17">MIT 12-6600</strain>
    </source>
</reference>
<evidence type="ECO:0000256" key="2">
    <source>
        <dbReference type="ARBA" id="ARBA00001946"/>
    </source>
</evidence>
<dbReference type="Gene3D" id="3.30.1490.20">
    <property type="entry name" value="ATP-grasp fold, A domain"/>
    <property type="match status" value="1"/>
</dbReference>
<dbReference type="PROSITE" id="PS00843">
    <property type="entry name" value="DALA_DALA_LIGASE_1"/>
    <property type="match status" value="1"/>
</dbReference>
<evidence type="ECO:0000256" key="12">
    <source>
        <dbReference type="ARBA" id="ARBA00023316"/>
    </source>
</evidence>
<keyword evidence="9 14" id="KW-0067">ATP-binding</keyword>
<dbReference type="OrthoDB" id="9813261at2"/>
<dbReference type="EMBL" id="NXLT01000002">
    <property type="protein sequence ID" value="RDU68035.1"/>
    <property type="molecule type" value="Genomic_DNA"/>
</dbReference>
<sequence length="349" mass="39529">MGISIVFGGASYEHEISIVSTIALKKTFGTYIKHYIFLDGDHRFWLIPHEYMKSSFFAQGLYKTKAKELFLGNGGFYYPQGLFNKPKILKIAVLYSLIHGADGEDGTLSAICEFFAIPYIAPRVQACVLSFDKSLTKLFAAQRGVLTLESQILTQQDTPPLTIPYPVIIKPARLGSSIGVSVVTQESQLRYGLDSAFEYDTRVLVEPFIENVKEYNLAGCKIGEEWVFSIVEEPSKKQFLNFEDKYLDFSRTQQVLRADISPTLEQELQENFKKIYTDAFEGALIRCDFFVIQDRVYLNEINPIPGSGAHYLFADFLGTLQALSANLPHSKRIKPSYKYIEQIQRAKGK</sequence>
<evidence type="ECO:0000256" key="1">
    <source>
        <dbReference type="ARBA" id="ARBA00001936"/>
    </source>
</evidence>
<dbReference type="Pfam" id="PF07478">
    <property type="entry name" value="Dala_Dala_lig_C"/>
    <property type="match status" value="1"/>
</dbReference>
<dbReference type="RefSeq" id="WP_115570832.1">
    <property type="nucleotide sequence ID" value="NZ_NXLT01000002.1"/>
</dbReference>
<dbReference type="GO" id="GO:0071555">
    <property type="term" value="P:cell wall organization"/>
    <property type="evidence" value="ECO:0007669"/>
    <property type="project" value="UniProtKB-KW"/>
</dbReference>
<dbReference type="PROSITE" id="PS50975">
    <property type="entry name" value="ATP_GRASP"/>
    <property type="match status" value="1"/>
</dbReference>
<evidence type="ECO:0000256" key="11">
    <source>
        <dbReference type="ARBA" id="ARBA00022984"/>
    </source>
</evidence>
<keyword evidence="10" id="KW-0133">Cell shape</keyword>
<evidence type="ECO:0000256" key="14">
    <source>
        <dbReference type="PROSITE-ProRule" id="PRU00409"/>
    </source>
</evidence>
<proteinExistence type="inferred from homology"/>
<dbReference type="SUPFAM" id="SSF52440">
    <property type="entry name" value="PreATP-grasp domain"/>
    <property type="match status" value="1"/>
</dbReference>
<comment type="catalytic activity">
    <reaction evidence="13">
        <text>2 D-alanine + ATP = D-alanyl-D-alanine + ADP + phosphate + H(+)</text>
        <dbReference type="Rhea" id="RHEA:11224"/>
        <dbReference type="ChEBI" id="CHEBI:15378"/>
        <dbReference type="ChEBI" id="CHEBI:30616"/>
        <dbReference type="ChEBI" id="CHEBI:43474"/>
        <dbReference type="ChEBI" id="CHEBI:57416"/>
        <dbReference type="ChEBI" id="CHEBI:57822"/>
        <dbReference type="ChEBI" id="CHEBI:456216"/>
        <dbReference type="EC" id="6.3.2.4"/>
    </reaction>
</comment>
<dbReference type="AlphaFoldDB" id="A0A3D8ISZ4"/>
<dbReference type="GO" id="GO:0005737">
    <property type="term" value="C:cytoplasm"/>
    <property type="evidence" value="ECO:0007669"/>
    <property type="project" value="UniProtKB-SubCell"/>
</dbReference>
<evidence type="ECO:0000313" key="16">
    <source>
        <dbReference type="EMBL" id="RDU68035.1"/>
    </source>
</evidence>
<keyword evidence="8 14" id="KW-0547">Nucleotide-binding</keyword>
<evidence type="ECO:0000259" key="15">
    <source>
        <dbReference type="PROSITE" id="PS50975"/>
    </source>
</evidence>
<keyword evidence="17" id="KW-1185">Reference proteome</keyword>
<evidence type="ECO:0000256" key="4">
    <source>
        <dbReference type="ARBA" id="ARBA00010871"/>
    </source>
</evidence>
<comment type="subcellular location">
    <subcellularLocation>
        <location evidence="3">Cytoplasm</location>
    </subcellularLocation>
</comment>
<evidence type="ECO:0000256" key="7">
    <source>
        <dbReference type="ARBA" id="ARBA00022598"/>
    </source>
</evidence>
<protein>
    <recommendedName>
        <fullName evidence="5">D-alanine--D-alanine ligase</fullName>
        <ecNumber evidence="5">6.3.2.4</ecNumber>
    </recommendedName>
</protein>
<evidence type="ECO:0000256" key="3">
    <source>
        <dbReference type="ARBA" id="ARBA00004496"/>
    </source>
</evidence>
<keyword evidence="11" id="KW-0573">Peptidoglycan synthesis</keyword>
<comment type="cofactor">
    <cofactor evidence="1">
        <name>Mn(2+)</name>
        <dbReference type="ChEBI" id="CHEBI:29035"/>
    </cofactor>
</comment>
<dbReference type="InterPro" id="IPR011095">
    <property type="entry name" value="Dala_Dala_lig_C"/>
</dbReference>
<evidence type="ECO:0000256" key="10">
    <source>
        <dbReference type="ARBA" id="ARBA00022960"/>
    </source>
</evidence>
<dbReference type="Proteomes" id="UP000256514">
    <property type="component" value="Unassembled WGS sequence"/>
</dbReference>
<evidence type="ECO:0000256" key="6">
    <source>
        <dbReference type="ARBA" id="ARBA00022490"/>
    </source>
</evidence>
<dbReference type="GO" id="GO:0046872">
    <property type="term" value="F:metal ion binding"/>
    <property type="evidence" value="ECO:0007669"/>
    <property type="project" value="InterPro"/>
</dbReference>
<evidence type="ECO:0000256" key="8">
    <source>
        <dbReference type="ARBA" id="ARBA00022741"/>
    </source>
</evidence>
<gene>
    <name evidence="16" type="ORF">CQA54_03750</name>
</gene>
<dbReference type="PANTHER" id="PTHR23132:SF23">
    <property type="entry name" value="D-ALANINE--D-ALANINE LIGASE B"/>
    <property type="match status" value="1"/>
</dbReference>
<dbReference type="SUPFAM" id="SSF56059">
    <property type="entry name" value="Glutathione synthetase ATP-binding domain-like"/>
    <property type="match status" value="1"/>
</dbReference>
<feature type="domain" description="ATP-grasp" evidence="15">
    <location>
        <begin position="137"/>
        <end position="334"/>
    </location>
</feature>
<dbReference type="PANTHER" id="PTHR23132">
    <property type="entry name" value="D-ALANINE--D-ALANINE LIGASE"/>
    <property type="match status" value="1"/>
</dbReference>
<keyword evidence="12" id="KW-0961">Cell wall biogenesis/degradation</keyword>
<evidence type="ECO:0000256" key="13">
    <source>
        <dbReference type="ARBA" id="ARBA00047614"/>
    </source>
</evidence>
<dbReference type="InterPro" id="IPR013815">
    <property type="entry name" value="ATP_grasp_subdomain_1"/>
</dbReference>
<dbReference type="InterPro" id="IPR016185">
    <property type="entry name" value="PreATP-grasp_dom_sf"/>
</dbReference>
<accession>A0A3D8ISZ4</accession>
<organism evidence="16 17">
    <name type="scientific">Helicobacter equorum</name>
    <dbReference type="NCBI Taxonomy" id="361872"/>
    <lineage>
        <taxon>Bacteria</taxon>
        <taxon>Pseudomonadati</taxon>
        <taxon>Campylobacterota</taxon>
        <taxon>Epsilonproteobacteria</taxon>
        <taxon>Campylobacterales</taxon>
        <taxon>Helicobacteraceae</taxon>
        <taxon>Helicobacter</taxon>
    </lineage>
</organism>
<dbReference type="InterPro" id="IPR005905">
    <property type="entry name" value="D_ala_D_ala"/>
</dbReference>
<keyword evidence="7 16" id="KW-0436">Ligase</keyword>
<dbReference type="GO" id="GO:0009252">
    <property type="term" value="P:peptidoglycan biosynthetic process"/>
    <property type="evidence" value="ECO:0007669"/>
    <property type="project" value="UniProtKB-KW"/>
</dbReference>
<dbReference type="PROSITE" id="PS00844">
    <property type="entry name" value="DALA_DALA_LIGASE_2"/>
    <property type="match status" value="1"/>
</dbReference>
<dbReference type="Pfam" id="PF01820">
    <property type="entry name" value="Dala_Dala_lig_N"/>
    <property type="match status" value="1"/>
</dbReference>